<proteinExistence type="predicted"/>
<organism evidence="1">
    <name type="scientific">Oryza punctata</name>
    <name type="common">Red rice</name>
    <dbReference type="NCBI Taxonomy" id="4537"/>
    <lineage>
        <taxon>Eukaryota</taxon>
        <taxon>Viridiplantae</taxon>
        <taxon>Streptophyta</taxon>
        <taxon>Embryophyta</taxon>
        <taxon>Tracheophyta</taxon>
        <taxon>Spermatophyta</taxon>
        <taxon>Magnoliopsida</taxon>
        <taxon>Liliopsida</taxon>
        <taxon>Poales</taxon>
        <taxon>Poaceae</taxon>
        <taxon>BOP clade</taxon>
        <taxon>Oryzoideae</taxon>
        <taxon>Oryzeae</taxon>
        <taxon>Oryzinae</taxon>
        <taxon>Oryza</taxon>
    </lineage>
</organism>
<dbReference type="GO" id="GO:0003824">
    <property type="term" value="F:catalytic activity"/>
    <property type="evidence" value="ECO:0007669"/>
    <property type="project" value="InterPro"/>
</dbReference>
<dbReference type="Gramene" id="OPUNC05G14120.1">
    <property type="protein sequence ID" value="OPUNC05G14120.1"/>
    <property type="gene ID" value="OPUNC05G14120"/>
</dbReference>
<dbReference type="Proteomes" id="UP000026962">
    <property type="component" value="Chromosome 5"/>
</dbReference>
<dbReference type="SUPFAM" id="SSF56752">
    <property type="entry name" value="D-aminoacid aminotransferase-like PLP-dependent enzymes"/>
    <property type="match status" value="1"/>
</dbReference>
<reference evidence="1" key="1">
    <citation type="submission" date="2015-04" db="UniProtKB">
        <authorList>
            <consortium name="EnsemblPlants"/>
        </authorList>
    </citation>
    <scope>IDENTIFICATION</scope>
</reference>
<dbReference type="HOGENOM" id="CLU_2125119_0_0_1"/>
<evidence type="ECO:0000313" key="1">
    <source>
        <dbReference type="EnsemblPlants" id="OPUNC05G14120.1"/>
    </source>
</evidence>
<name>A0A0E0L2E1_ORYPU</name>
<dbReference type="STRING" id="4537.A0A0E0L2E1"/>
<sequence>MPRPGSAPHSRATRCHPCLYDGARRTSNHRRGSIRYLLSVGPGDFLLSSAGYSRPLLYAVVIPTDYSQCRHGVHAVTTSVAMKPALFATMKNVNYLPNVLSIMDVEDRAVLAPV</sequence>
<keyword evidence="2" id="KW-1185">Reference proteome</keyword>
<dbReference type="AlphaFoldDB" id="A0A0E0L2E1"/>
<protein>
    <submittedName>
        <fullName evidence="1">Uncharacterized protein</fullName>
    </submittedName>
</protein>
<dbReference type="EnsemblPlants" id="OPUNC05G14120.1">
    <property type="protein sequence ID" value="OPUNC05G14120.1"/>
    <property type="gene ID" value="OPUNC05G14120"/>
</dbReference>
<reference evidence="1" key="2">
    <citation type="submission" date="2018-05" db="EMBL/GenBank/DDBJ databases">
        <title>OpunRS2 (Oryza punctata Reference Sequence Version 2).</title>
        <authorList>
            <person name="Zhang J."/>
            <person name="Kudrna D."/>
            <person name="Lee S."/>
            <person name="Talag J."/>
            <person name="Welchert J."/>
            <person name="Wing R.A."/>
        </authorList>
    </citation>
    <scope>NUCLEOTIDE SEQUENCE [LARGE SCALE GENOMIC DNA]</scope>
</reference>
<dbReference type="eggNOG" id="KOG0975">
    <property type="taxonomic scope" value="Eukaryota"/>
</dbReference>
<evidence type="ECO:0000313" key="2">
    <source>
        <dbReference type="Proteomes" id="UP000026962"/>
    </source>
</evidence>
<dbReference type="InterPro" id="IPR036038">
    <property type="entry name" value="Aminotransferase-like"/>
</dbReference>
<accession>A0A0E0L2E1</accession>